<accession>A0A379AH48</accession>
<sequence>MTCSYTTAHDVVLHPLRISEASLGGVPGDLPSGELKLGGLGAVSALRIRISCEGISSLSQLSVDDLMLFLSGPDIQALKLLELLMQHRGGHRAAVG</sequence>
<gene>
    <name evidence="1" type="ORF">NCTC9381_03147</name>
</gene>
<evidence type="ECO:0000313" key="1">
    <source>
        <dbReference type="EMBL" id="SUB17225.1"/>
    </source>
</evidence>
<dbReference type="EMBL" id="UGSO01000001">
    <property type="protein sequence ID" value="SUB17225.1"/>
    <property type="molecule type" value="Genomic_DNA"/>
</dbReference>
<dbReference type="Proteomes" id="UP000254640">
    <property type="component" value="Unassembled WGS sequence"/>
</dbReference>
<reference evidence="1 2" key="1">
    <citation type="submission" date="2018-06" db="EMBL/GenBank/DDBJ databases">
        <authorList>
            <consortium name="Pathogen Informatics"/>
            <person name="Doyle S."/>
        </authorList>
    </citation>
    <scope>NUCLEOTIDE SEQUENCE [LARGE SCALE GENOMIC DNA]</scope>
    <source>
        <strain evidence="1 2">NCTC9381</strain>
    </source>
</reference>
<dbReference type="InterPro" id="IPR010272">
    <property type="entry name" value="T6SS_TssF"/>
</dbReference>
<proteinExistence type="predicted"/>
<name>A0A379AH48_ENTAG</name>
<protein>
    <submittedName>
        <fullName evidence="1">Uncharacterized protein conserved in bacteria</fullName>
    </submittedName>
</protein>
<dbReference type="PANTHER" id="PTHR35370:SF1">
    <property type="entry name" value="TYPE VI SECRETION SYSTEM COMPONENT TSSF1"/>
    <property type="match status" value="1"/>
</dbReference>
<keyword evidence="2" id="KW-1185">Reference proteome</keyword>
<organism evidence="1 2">
    <name type="scientific">Enterobacter agglomerans</name>
    <name type="common">Erwinia herbicola</name>
    <name type="synonym">Pantoea agglomerans</name>
    <dbReference type="NCBI Taxonomy" id="549"/>
    <lineage>
        <taxon>Bacteria</taxon>
        <taxon>Pseudomonadati</taxon>
        <taxon>Pseudomonadota</taxon>
        <taxon>Gammaproteobacteria</taxon>
        <taxon>Enterobacterales</taxon>
        <taxon>Erwiniaceae</taxon>
        <taxon>Pantoea</taxon>
        <taxon>Pantoea agglomerans group</taxon>
    </lineage>
</organism>
<evidence type="ECO:0000313" key="2">
    <source>
        <dbReference type="Proteomes" id="UP000254640"/>
    </source>
</evidence>
<dbReference type="AlphaFoldDB" id="A0A379AH48"/>
<dbReference type="PANTHER" id="PTHR35370">
    <property type="entry name" value="CYTOPLASMIC PROTEIN-RELATED-RELATED"/>
    <property type="match status" value="1"/>
</dbReference>
<dbReference type="Pfam" id="PF05947">
    <property type="entry name" value="T6SS_TssF"/>
    <property type="match status" value="1"/>
</dbReference>